<name>A0ABR0SUC3_9HYPO</name>
<evidence type="ECO:0000256" key="1">
    <source>
        <dbReference type="PROSITE-ProRule" id="PRU00529"/>
    </source>
</evidence>
<sequence>MSEAKSKRKNGVGASQDGSAFKKRKEGTAGRWKTPSQMARQAERIEMGTALEVGDEGIWVTYARGMKGKAVREFKELCDEYGEKMYGIKPSAAEAESRHEGDREEEGEQDIESAIQQELNDMKELQKPTSRQIFSPVSVTIECVFFMKTMKPVEPVQFIRKICEDAKECTNPMQRKCRYINRMTPVVDAEKATEKGIKKLVRRVLEPYFSLKEDVGDAENAENAENADDTSKLDTTKDQGAQANQGTSTISYAIRHNVRNHTVFKSSEVIQMIAAMIQPSHKVNLTNPDKVILVEIFQMFCGISVVDAKEWEDLKRYNINALYGMTAEQKSGGGGKKKEDETVTTIS</sequence>
<protein>
    <submittedName>
        <fullName evidence="4">C25H2.10c-like protein</fullName>
    </submittedName>
</protein>
<feature type="region of interest" description="Disordered" evidence="2">
    <location>
        <begin position="1"/>
        <end position="41"/>
    </location>
</feature>
<feature type="region of interest" description="Disordered" evidence="2">
    <location>
        <begin position="216"/>
        <end position="245"/>
    </location>
</feature>
<evidence type="ECO:0000256" key="2">
    <source>
        <dbReference type="SAM" id="MobiDB-lite"/>
    </source>
</evidence>
<dbReference type="PROSITE" id="PS51165">
    <property type="entry name" value="THUMP"/>
    <property type="match status" value="1"/>
</dbReference>
<dbReference type="CDD" id="cd11717">
    <property type="entry name" value="THUMP_THUMPD1_like"/>
    <property type="match status" value="1"/>
</dbReference>
<dbReference type="PANTHER" id="PTHR13452:SF10">
    <property type="entry name" value="THUMP DOMAIN-CONTAINING PROTEIN 1"/>
    <property type="match status" value="1"/>
</dbReference>
<accession>A0ABR0SUC3</accession>
<feature type="domain" description="THUMP" evidence="3">
    <location>
        <begin position="168"/>
        <end position="307"/>
    </location>
</feature>
<feature type="region of interest" description="Disordered" evidence="2">
    <location>
        <begin position="328"/>
        <end position="347"/>
    </location>
</feature>
<organism evidence="4 5">
    <name type="scientific">Cladobotryum mycophilum</name>
    <dbReference type="NCBI Taxonomy" id="491253"/>
    <lineage>
        <taxon>Eukaryota</taxon>
        <taxon>Fungi</taxon>
        <taxon>Dikarya</taxon>
        <taxon>Ascomycota</taxon>
        <taxon>Pezizomycotina</taxon>
        <taxon>Sordariomycetes</taxon>
        <taxon>Hypocreomycetidae</taxon>
        <taxon>Hypocreales</taxon>
        <taxon>Hypocreaceae</taxon>
        <taxon>Cladobotryum</taxon>
    </lineage>
</organism>
<dbReference type="Pfam" id="PF02926">
    <property type="entry name" value="THUMP"/>
    <property type="match status" value="1"/>
</dbReference>
<feature type="compositionally biased region" description="Basic residues" evidence="2">
    <location>
        <begin position="1"/>
        <end position="10"/>
    </location>
</feature>
<keyword evidence="5" id="KW-1185">Reference proteome</keyword>
<evidence type="ECO:0000313" key="4">
    <source>
        <dbReference type="EMBL" id="KAK5995785.1"/>
    </source>
</evidence>
<dbReference type="Proteomes" id="UP001338125">
    <property type="component" value="Unassembled WGS sequence"/>
</dbReference>
<dbReference type="SUPFAM" id="SSF143437">
    <property type="entry name" value="THUMP domain-like"/>
    <property type="match status" value="1"/>
</dbReference>
<dbReference type="EMBL" id="JAVFKD010000004">
    <property type="protein sequence ID" value="KAK5995785.1"/>
    <property type="molecule type" value="Genomic_DNA"/>
</dbReference>
<feature type="compositionally biased region" description="Acidic residues" evidence="2">
    <location>
        <begin position="216"/>
        <end position="228"/>
    </location>
</feature>
<dbReference type="InterPro" id="IPR040183">
    <property type="entry name" value="THUMPD1-like"/>
</dbReference>
<evidence type="ECO:0000259" key="3">
    <source>
        <dbReference type="PROSITE" id="PS51165"/>
    </source>
</evidence>
<comment type="caution">
    <text evidence="4">The sequence shown here is derived from an EMBL/GenBank/DDBJ whole genome shotgun (WGS) entry which is preliminary data.</text>
</comment>
<dbReference type="InterPro" id="IPR004114">
    <property type="entry name" value="THUMP_dom"/>
</dbReference>
<feature type="region of interest" description="Disordered" evidence="2">
    <location>
        <begin position="91"/>
        <end position="110"/>
    </location>
</feature>
<reference evidence="4 5" key="1">
    <citation type="submission" date="2024-01" db="EMBL/GenBank/DDBJ databases">
        <title>Complete genome of Cladobotryum mycophilum ATHUM6906.</title>
        <authorList>
            <person name="Christinaki A.C."/>
            <person name="Myridakis A.I."/>
            <person name="Kouvelis V.N."/>
        </authorList>
    </citation>
    <scope>NUCLEOTIDE SEQUENCE [LARGE SCALE GENOMIC DNA]</scope>
    <source>
        <strain evidence="4 5">ATHUM6906</strain>
    </source>
</reference>
<gene>
    <name evidence="4" type="ORF">PT974_04203</name>
</gene>
<evidence type="ECO:0000313" key="5">
    <source>
        <dbReference type="Proteomes" id="UP001338125"/>
    </source>
</evidence>
<dbReference type="PANTHER" id="PTHR13452">
    <property type="entry name" value="THUMP DOMAIN CONTAINING PROTEIN 1-RELATED"/>
    <property type="match status" value="1"/>
</dbReference>
<proteinExistence type="predicted"/>
<dbReference type="Gene3D" id="3.30.2300.10">
    <property type="entry name" value="THUMP superfamily"/>
    <property type="match status" value="1"/>
</dbReference>
<keyword evidence="1" id="KW-0694">RNA-binding</keyword>